<feature type="domain" description="RING-type" evidence="9">
    <location>
        <begin position="287"/>
        <end position="336"/>
    </location>
</feature>
<dbReference type="GO" id="GO:0008270">
    <property type="term" value="F:zinc ion binding"/>
    <property type="evidence" value="ECO:0007669"/>
    <property type="project" value="UniProtKB-KW"/>
</dbReference>
<dbReference type="PROSITE" id="PS51873">
    <property type="entry name" value="TRIAD"/>
    <property type="match status" value="1"/>
</dbReference>
<comment type="caution">
    <text evidence="11">The sequence shown here is derived from an EMBL/GenBank/DDBJ whole genome shotgun (WGS) entry which is preliminary data.</text>
</comment>
<dbReference type="GO" id="GO:0097039">
    <property type="term" value="P:protein linear polyubiquitination"/>
    <property type="evidence" value="ECO:0007669"/>
    <property type="project" value="TreeGrafter"/>
</dbReference>
<evidence type="ECO:0000313" key="12">
    <source>
        <dbReference type="Proteomes" id="UP001445076"/>
    </source>
</evidence>
<dbReference type="CDD" id="cd20337">
    <property type="entry name" value="BRcat_RBR_HOIP"/>
    <property type="match status" value="1"/>
</dbReference>
<evidence type="ECO:0000259" key="10">
    <source>
        <dbReference type="PROSITE" id="PS51873"/>
    </source>
</evidence>
<dbReference type="SUPFAM" id="SSF57850">
    <property type="entry name" value="RING/U-box"/>
    <property type="match status" value="3"/>
</dbReference>
<dbReference type="PROSITE" id="PS50089">
    <property type="entry name" value="ZF_RING_2"/>
    <property type="match status" value="1"/>
</dbReference>
<feature type="domain" description="RING-type" evidence="10">
    <location>
        <begin position="283"/>
        <end position="523"/>
    </location>
</feature>
<dbReference type="Proteomes" id="UP001445076">
    <property type="component" value="Unassembled WGS sequence"/>
</dbReference>
<dbReference type="SMART" id="SM00647">
    <property type="entry name" value="IBR"/>
    <property type="match status" value="1"/>
</dbReference>
<gene>
    <name evidence="11" type="ORF">OTU49_012048</name>
</gene>
<dbReference type="EMBL" id="JARKIK010000093">
    <property type="protein sequence ID" value="KAK8722804.1"/>
    <property type="molecule type" value="Genomic_DNA"/>
</dbReference>
<dbReference type="PANTHER" id="PTHR16004">
    <property type="entry name" value="RING FINGER PROTEIN 31-RELATED"/>
    <property type="match status" value="1"/>
</dbReference>
<proteinExistence type="predicted"/>
<dbReference type="InterPro" id="IPR044066">
    <property type="entry name" value="TRIAD_supradom"/>
</dbReference>
<dbReference type="InterPro" id="IPR026254">
    <property type="entry name" value="RNF31-like"/>
</dbReference>
<dbReference type="GO" id="GO:1990450">
    <property type="term" value="F:linear polyubiquitin binding"/>
    <property type="evidence" value="ECO:0007669"/>
    <property type="project" value="TreeGrafter"/>
</dbReference>
<accession>A0AAW0W3A6</accession>
<evidence type="ECO:0000313" key="11">
    <source>
        <dbReference type="EMBL" id="KAK8722804.1"/>
    </source>
</evidence>
<dbReference type="GO" id="GO:0070530">
    <property type="term" value="F:K63-linked polyubiquitin modification-dependent protein binding"/>
    <property type="evidence" value="ECO:0007669"/>
    <property type="project" value="TreeGrafter"/>
</dbReference>
<feature type="compositionally biased region" description="Low complexity" evidence="8">
    <location>
        <begin position="94"/>
        <end position="112"/>
    </location>
</feature>
<evidence type="ECO:0000256" key="4">
    <source>
        <dbReference type="ARBA" id="ARBA00022771"/>
    </source>
</evidence>
<dbReference type="InterPro" id="IPR041031">
    <property type="entry name" value="RNF31_C"/>
</dbReference>
<evidence type="ECO:0000256" key="3">
    <source>
        <dbReference type="ARBA" id="ARBA00022737"/>
    </source>
</evidence>
<feature type="compositionally biased region" description="Basic and acidic residues" evidence="8">
    <location>
        <begin position="216"/>
        <end position="226"/>
    </location>
</feature>
<keyword evidence="3" id="KW-0677">Repeat</keyword>
<dbReference type="InterPro" id="IPR001841">
    <property type="entry name" value="Znf_RING"/>
</dbReference>
<keyword evidence="2" id="KW-0479">Metal-binding</keyword>
<dbReference type="Pfam" id="PF18091">
    <property type="entry name" value="E3_UbLigase_RBR"/>
    <property type="match status" value="1"/>
</dbReference>
<keyword evidence="6" id="KW-0862">Zinc</keyword>
<dbReference type="PANTHER" id="PTHR16004:SF2">
    <property type="entry name" value="E3 UBIQUITIN-PROTEIN LIGASE LUBEL"/>
    <property type="match status" value="1"/>
</dbReference>
<dbReference type="GO" id="GO:0071797">
    <property type="term" value="C:LUBAC complex"/>
    <property type="evidence" value="ECO:0007669"/>
    <property type="project" value="InterPro"/>
</dbReference>
<dbReference type="InterPro" id="IPR047542">
    <property type="entry name" value="Rcat_RBR_RNF31-like"/>
</dbReference>
<organism evidence="11 12">
    <name type="scientific">Cherax quadricarinatus</name>
    <name type="common">Australian red claw crayfish</name>
    <dbReference type="NCBI Taxonomy" id="27406"/>
    <lineage>
        <taxon>Eukaryota</taxon>
        <taxon>Metazoa</taxon>
        <taxon>Ecdysozoa</taxon>
        <taxon>Arthropoda</taxon>
        <taxon>Crustacea</taxon>
        <taxon>Multicrustacea</taxon>
        <taxon>Malacostraca</taxon>
        <taxon>Eumalacostraca</taxon>
        <taxon>Eucarida</taxon>
        <taxon>Decapoda</taxon>
        <taxon>Pleocyemata</taxon>
        <taxon>Astacidea</taxon>
        <taxon>Parastacoidea</taxon>
        <taxon>Parastacidae</taxon>
        <taxon>Cherax</taxon>
    </lineage>
</organism>
<feature type="compositionally biased region" description="Polar residues" evidence="8">
    <location>
        <begin position="39"/>
        <end position="59"/>
    </location>
</feature>
<feature type="compositionally biased region" description="Polar residues" evidence="8">
    <location>
        <begin position="72"/>
        <end position="93"/>
    </location>
</feature>
<sequence>TLEVQDLQTQEGSDEAVTTVTIKRIVRRSRLVDDRSYDTIETGTPTQLKVSRTSRSPQHQEPAGTTAKQERNASVNTINSSTNQNTAQEATQETSPSTSTPALASTTSAASARKPRNPSESSGDSEDEDTGGKVHRVSVEDLPKIPHLLVQIEGLKARQNKKDPDYQEMRELKEQIQMMKRQLEARMENENDRGDSPEVPKEEEEPSPPGLQALHEQQDKPVSREYEQLQFDRTVRRLLAEGRAGSYEKAELAAQLLNFKFNESDSLQAAEECSSIYTAIQFLQQECELCAEKYPMRKMVSMLQCTHRCCCECAKTYFTFQIKTKNIREVRCPFCNEPDLDANEEIANEYLNNMDILLKNILEPETHELFQRKLRDWTLGKDPNFRWCNKCSSGFIANPRARKLICPDCSDVTCAHCRAPWESAHEGISCEAFAQWKADNDVEVAAQGVARHLAECGITCPKCKFTYALAKGGCMHFTCTQCKHEFCSGCSKPFRQGGKCWVGPYCARLGLHAHHPRNCLFYLRDKEPQQLQNLLKEAGVSFDTEPHGGKEPQAGARSGCQVQEQKELADGLKDDICGRIVPPGYAGLCRNHYLDYLGRLCFKNHIDPLPLMDEGDLRYLLRREHMDIPKRRPWESDQYYVRRLAKLIKEHLPLGNLE</sequence>
<evidence type="ECO:0000256" key="6">
    <source>
        <dbReference type="ARBA" id="ARBA00022833"/>
    </source>
</evidence>
<dbReference type="GO" id="GO:0061630">
    <property type="term" value="F:ubiquitin protein ligase activity"/>
    <property type="evidence" value="ECO:0007669"/>
    <property type="project" value="TreeGrafter"/>
</dbReference>
<feature type="region of interest" description="Disordered" evidence="8">
    <location>
        <begin position="37"/>
        <end position="140"/>
    </location>
</feature>
<dbReference type="InterPro" id="IPR002867">
    <property type="entry name" value="IBR_dom"/>
</dbReference>
<evidence type="ECO:0000259" key="9">
    <source>
        <dbReference type="PROSITE" id="PS50089"/>
    </source>
</evidence>
<evidence type="ECO:0008006" key="13">
    <source>
        <dbReference type="Google" id="ProtNLM"/>
    </source>
</evidence>
<evidence type="ECO:0000256" key="7">
    <source>
        <dbReference type="PROSITE-ProRule" id="PRU00175"/>
    </source>
</evidence>
<evidence type="ECO:0000256" key="2">
    <source>
        <dbReference type="ARBA" id="ARBA00022723"/>
    </source>
</evidence>
<dbReference type="InterPro" id="IPR013083">
    <property type="entry name" value="Znf_RING/FYVE/PHD"/>
</dbReference>
<keyword evidence="1" id="KW-0808">Transferase</keyword>
<evidence type="ECO:0000256" key="5">
    <source>
        <dbReference type="ARBA" id="ARBA00022786"/>
    </source>
</evidence>
<feature type="non-terminal residue" evidence="11">
    <location>
        <position position="1"/>
    </location>
</feature>
<feature type="compositionally biased region" description="Basic and acidic residues" evidence="8">
    <location>
        <begin position="187"/>
        <end position="200"/>
    </location>
</feature>
<keyword evidence="5" id="KW-0833">Ubl conjugation pathway</keyword>
<evidence type="ECO:0000256" key="8">
    <source>
        <dbReference type="SAM" id="MobiDB-lite"/>
    </source>
</evidence>
<name>A0AAW0W3A6_CHEQU</name>
<dbReference type="Pfam" id="PF22191">
    <property type="entry name" value="IBR_1"/>
    <property type="match status" value="1"/>
</dbReference>
<dbReference type="InterPro" id="IPR047540">
    <property type="entry name" value="BRcat_RBR_RNF31-like"/>
</dbReference>
<evidence type="ECO:0000256" key="1">
    <source>
        <dbReference type="ARBA" id="ARBA00022679"/>
    </source>
</evidence>
<dbReference type="CDD" id="cd20351">
    <property type="entry name" value="Rcat_RBR_HOIP"/>
    <property type="match status" value="1"/>
</dbReference>
<dbReference type="Gene3D" id="3.30.40.10">
    <property type="entry name" value="Zinc/RING finger domain, C3HC4 (zinc finger)"/>
    <property type="match status" value="1"/>
</dbReference>
<dbReference type="GO" id="GO:0036435">
    <property type="term" value="F:K48-linked polyubiquitin modification-dependent protein binding"/>
    <property type="evidence" value="ECO:0007669"/>
    <property type="project" value="TreeGrafter"/>
</dbReference>
<keyword evidence="4 7" id="KW-0863">Zinc-finger</keyword>
<dbReference type="Pfam" id="PF01485">
    <property type="entry name" value="IBR"/>
    <property type="match status" value="1"/>
</dbReference>
<feature type="region of interest" description="Disordered" evidence="8">
    <location>
        <begin position="187"/>
        <end position="226"/>
    </location>
</feature>
<reference evidence="11 12" key="1">
    <citation type="journal article" date="2024" name="BMC Genomics">
        <title>Genome assembly of redclaw crayfish (Cherax quadricarinatus) provides insights into its immune adaptation and hypoxia tolerance.</title>
        <authorList>
            <person name="Liu Z."/>
            <person name="Zheng J."/>
            <person name="Li H."/>
            <person name="Fang K."/>
            <person name="Wang S."/>
            <person name="He J."/>
            <person name="Zhou D."/>
            <person name="Weng S."/>
            <person name="Chi M."/>
            <person name="Gu Z."/>
            <person name="He J."/>
            <person name="Li F."/>
            <person name="Wang M."/>
        </authorList>
    </citation>
    <scope>NUCLEOTIDE SEQUENCE [LARGE SCALE GENOMIC DNA]</scope>
    <source>
        <strain evidence="11">ZL_2023a</strain>
    </source>
</reference>
<keyword evidence="12" id="KW-1185">Reference proteome</keyword>
<protein>
    <recommendedName>
        <fullName evidence="13">E3 ubiquitin-protein ligase RNF31</fullName>
    </recommendedName>
</protein>
<dbReference type="AlphaFoldDB" id="A0AAW0W3A6"/>